<gene>
    <name evidence="2" type="ORF">SAMN04489730_6286</name>
</gene>
<organism evidence="2 3">
    <name type="scientific">Amycolatopsis australiensis</name>
    <dbReference type="NCBI Taxonomy" id="546364"/>
    <lineage>
        <taxon>Bacteria</taxon>
        <taxon>Bacillati</taxon>
        <taxon>Actinomycetota</taxon>
        <taxon>Actinomycetes</taxon>
        <taxon>Pseudonocardiales</taxon>
        <taxon>Pseudonocardiaceae</taxon>
        <taxon>Amycolatopsis</taxon>
    </lineage>
</organism>
<feature type="region of interest" description="Disordered" evidence="1">
    <location>
        <begin position="1"/>
        <end position="29"/>
    </location>
</feature>
<dbReference type="EMBL" id="FPJG01000006">
    <property type="protein sequence ID" value="SFW86026.1"/>
    <property type="molecule type" value="Genomic_DNA"/>
</dbReference>
<dbReference type="AlphaFoldDB" id="A0A1K1SP05"/>
<accession>A0A1K1SP05</accession>
<keyword evidence="3" id="KW-1185">Reference proteome</keyword>
<protein>
    <submittedName>
        <fullName evidence="2">Uncharacterized protein</fullName>
    </submittedName>
</protein>
<evidence type="ECO:0000256" key="1">
    <source>
        <dbReference type="SAM" id="MobiDB-lite"/>
    </source>
</evidence>
<dbReference type="STRING" id="546364.SAMN04489730_6286"/>
<evidence type="ECO:0000313" key="2">
    <source>
        <dbReference type="EMBL" id="SFW86026.1"/>
    </source>
</evidence>
<name>A0A1K1SP05_9PSEU</name>
<proteinExistence type="predicted"/>
<reference evidence="3" key="1">
    <citation type="submission" date="2016-11" db="EMBL/GenBank/DDBJ databases">
        <authorList>
            <person name="Varghese N."/>
            <person name="Submissions S."/>
        </authorList>
    </citation>
    <scope>NUCLEOTIDE SEQUENCE [LARGE SCALE GENOMIC DNA]</scope>
    <source>
        <strain evidence="3">DSM 44671</strain>
    </source>
</reference>
<evidence type="ECO:0000313" key="3">
    <source>
        <dbReference type="Proteomes" id="UP000182740"/>
    </source>
</evidence>
<sequence length="68" mass="7168">MGWSCGPNAGAEPSAHAVRPVDGLEPMGPLESLRSARVRKPQVGLLQPVWSRSPGPLEALKSARVPKS</sequence>
<dbReference type="Proteomes" id="UP000182740">
    <property type="component" value="Unassembled WGS sequence"/>
</dbReference>